<dbReference type="AlphaFoldDB" id="A0A2P5P954"/>
<dbReference type="GO" id="GO:0005840">
    <property type="term" value="C:ribosome"/>
    <property type="evidence" value="ECO:0007669"/>
    <property type="project" value="UniProtKB-KW"/>
</dbReference>
<organism evidence="5 6">
    <name type="scientific">Dehalogenimonas etheniformans</name>
    <dbReference type="NCBI Taxonomy" id="1536648"/>
    <lineage>
        <taxon>Bacteria</taxon>
        <taxon>Bacillati</taxon>
        <taxon>Chloroflexota</taxon>
        <taxon>Dehalococcoidia</taxon>
        <taxon>Dehalococcoidales</taxon>
        <taxon>Dehalococcoidaceae</taxon>
        <taxon>Dehalogenimonas</taxon>
    </lineage>
</organism>
<name>A0A2P5P954_9CHLR</name>
<dbReference type="PANTHER" id="PTHR21011">
    <property type="entry name" value="MITOCHONDRIAL 28S RIBOSOMAL PROTEIN S6"/>
    <property type="match status" value="1"/>
</dbReference>
<comment type="function">
    <text evidence="2 4">Binds together with bS18 to 16S ribosomal RNA.</text>
</comment>
<dbReference type="HAMAP" id="MF_00360">
    <property type="entry name" value="Ribosomal_bS6"/>
    <property type="match status" value="1"/>
</dbReference>
<protein>
    <recommendedName>
        <fullName evidence="3 4">Small ribosomal subunit protein bS6</fullName>
    </recommendedName>
</protein>
<keyword evidence="4" id="KW-0687">Ribonucleoprotein</keyword>
<dbReference type="Gene3D" id="3.30.70.60">
    <property type="match status" value="1"/>
</dbReference>
<dbReference type="GO" id="GO:0003735">
    <property type="term" value="F:structural constituent of ribosome"/>
    <property type="evidence" value="ECO:0007669"/>
    <property type="project" value="InterPro"/>
</dbReference>
<evidence type="ECO:0000256" key="1">
    <source>
        <dbReference type="ARBA" id="ARBA00009512"/>
    </source>
</evidence>
<dbReference type="GO" id="GO:0070181">
    <property type="term" value="F:small ribosomal subunit rRNA binding"/>
    <property type="evidence" value="ECO:0007669"/>
    <property type="project" value="TreeGrafter"/>
</dbReference>
<dbReference type="CDD" id="cd00473">
    <property type="entry name" value="bS6"/>
    <property type="match status" value="1"/>
</dbReference>
<dbReference type="OrthoDB" id="9812702at2"/>
<evidence type="ECO:0000256" key="4">
    <source>
        <dbReference type="HAMAP-Rule" id="MF_00360"/>
    </source>
</evidence>
<dbReference type="InterPro" id="IPR020814">
    <property type="entry name" value="Ribosomal_S6_plastid/chlpt"/>
</dbReference>
<sequence>MNIRLFVSTVLSIVWRYSICYNTQVLKSTIVFREGTSIAVKEKQTKAVTELLSSRVEPVRNYELVIIFGPELTKEKVDAGIEHVTKAVNERGGSITSVEPWGKRKLAYPIKHQAEGIYNLIKFTSGSQVTKKLNADLRISEDVLRHLIVKVED</sequence>
<dbReference type="Pfam" id="PF01250">
    <property type="entry name" value="Ribosomal_S6"/>
    <property type="match status" value="1"/>
</dbReference>
<proteinExistence type="inferred from homology"/>
<keyword evidence="4" id="KW-0694">RNA-binding</keyword>
<keyword evidence="4 5" id="KW-0689">Ribosomal protein</keyword>
<dbReference type="InterPro" id="IPR035980">
    <property type="entry name" value="Ribosomal_bS6_sf"/>
</dbReference>
<reference evidence="5 6" key="1">
    <citation type="journal article" date="2017" name="ISME J.">
        <title>Grape pomace compost harbors organohalide-respiring Dehalogenimonas species with novel reductive dehalogenase genes.</title>
        <authorList>
            <person name="Yang Y."/>
            <person name="Higgins S.A."/>
            <person name="Yan J."/>
            <person name="Simsir B."/>
            <person name="Chourey K."/>
            <person name="Iyer R."/>
            <person name="Hettich R.L."/>
            <person name="Baldwin B."/>
            <person name="Ogles D.M."/>
            <person name="Loffler F.E."/>
        </authorList>
    </citation>
    <scope>NUCLEOTIDE SEQUENCE [LARGE SCALE GENOMIC DNA]</scope>
    <source>
        <strain evidence="5 6">GP</strain>
    </source>
</reference>
<accession>A0A2P5P954</accession>
<dbReference type="Proteomes" id="UP000235653">
    <property type="component" value="Unassembled WGS sequence"/>
</dbReference>
<dbReference type="InterPro" id="IPR000529">
    <property type="entry name" value="Ribosomal_bS6"/>
</dbReference>
<dbReference type="PANTHER" id="PTHR21011:SF1">
    <property type="entry name" value="SMALL RIBOSOMAL SUBUNIT PROTEIN BS6M"/>
    <property type="match status" value="1"/>
</dbReference>
<evidence type="ECO:0000256" key="3">
    <source>
        <dbReference type="ARBA" id="ARBA00035294"/>
    </source>
</evidence>
<dbReference type="EMBL" id="JQAN02000006">
    <property type="protein sequence ID" value="PPD58819.1"/>
    <property type="molecule type" value="Genomic_DNA"/>
</dbReference>
<dbReference type="SUPFAM" id="SSF54995">
    <property type="entry name" value="Ribosomal protein S6"/>
    <property type="match status" value="1"/>
</dbReference>
<evidence type="ECO:0000256" key="2">
    <source>
        <dbReference type="ARBA" id="ARBA00035104"/>
    </source>
</evidence>
<evidence type="ECO:0000313" key="5">
    <source>
        <dbReference type="EMBL" id="PPD58819.1"/>
    </source>
</evidence>
<comment type="similarity">
    <text evidence="1 4">Belongs to the bacterial ribosomal protein bS6 family.</text>
</comment>
<gene>
    <name evidence="4" type="primary">rpsF</name>
    <name evidence="5" type="ORF">JP09_002815</name>
</gene>
<dbReference type="GO" id="GO:1990904">
    <property type="term" value="C:ribonucleoprotein complex"/>
    <property type="evidence" value="ECO:0007669"/>
    <property type="project" value="UniProtKB-KW"/>
</dbReference>
<dbReference type="InterPro" id="IPR014717">
    <property type="entry name" value="Transl_elong_EF1B/ribsomal_bS6"/>
</dbReference>
<comment type="caution">
    <text evidence="5">The sequence shown here is derived from an EMBL/GenBank/DDBJ whole genome shotgun (WGS) entry which is preliminary data.</text>
</comment>
<dbReference type="GO" id="GO:0005737">
    <property type="term" value="C:cytoplasm"/>
    <property type="evidence" value="ECO:0007669"/>
    <property type="project" value="UniProtKB-ARBA"/>
</dbReference>
<evidence type="ECO:0000313" key="6">
    <source>
        <dbReference type="Proteomes" id="UP000235653"/>
    </source>
</evidence>
<keyword evidence="6" id="KW-1185">Reference proteome</keyword>
<dbReference type="GO" id="GO:0006412">
    <property type="term" value="P:translation"/>
    <property type="evidence" value="ECO:0007669"/>
    <property type="project" value="UniProtKB-UniRule"/>
</dbReference>
<keyword evidence="4" id="KW-0699">rRNA-binding</keyword>
<dbReference type="NCBIfam" id="TIGR00166">
    <property type="entry name" value="S6"/>
    <property type="match status" value="1"/>
</dbReference>